<dbReference type="InterPro" id="IPR023229">
    <property type="entry name" value="T2SS_M_periplasmic_sf"/>
</dbReference>
<comment type="similarity">
    <text evidence="2">Belongs to the GSP M family.</text>
</comment>
<evidence type="ECO:0000256" key="3">
    <source>
        <dbReference type="ARBA" id="ARBA00022448"/>
    </source>
</evidence>
<evidence type="ECO:0000256" key="9">
    <source>
        <dbReference type="ARBA" id="ARBA00023136"/>
    </source>
</evidence>
<keyword evidence="11" id="KW-1185">Reference proteome</keyword>
<keyword evidence="5" id="KW-0997">Cell inner membrane</keyword>
<evidence type="ECO:0000256" key="5">
    <source>
        <dbReference type="ARBA" id="ARBA00022519"/>
    </source>
</evidence>
<name>A0A2A2SKD3_9SPHN</name>
<comment type="subcellular location">
    <subcellularLocation>
        <location evidence="1">Cell inner membrane</location>
        <topology evidence="1">Single-pass membrane protein</topology>
    </subcellularLocation>
</comment>
<comment type="caution">
    <text evidence="10">The sequence shown here is derived from an EMBL/GenBank/DDBJ whole genome shotgun (WGS) entry which is preliminary data.</text>
</comment>
<dbReference type="InterPro" id="IPR007690">
    <property type="entry name" value="T2SS_GspM"/>
</dbReference>
<evidence type="ECO:0000256" key="6">
    <source>
        <dbReference type="ARBA" id="ARBA00022692"/>
    </source>
</evidence>
<dbReference type="Proteomes" id="UP000218151">
    <property type="component" value="Unassembled WGS sequence"/>
</dbReference>
<keyword evidence="6" id="KW-0812">Transmembrane</keyword>
<dbReference type="AlphaFoldDB" id="A0A2A2SKD3"/>
<evidence type="ECO:0000256" key="4">
    <source>
        <dbReference type="ARBA" id="ARBA00022475"/>
    </source>
</evidence>
<keyword evidence="8" id="KW-1133">Transmembrane helix</keyword>
<accession>A0A2A2SKD3</accession>
<proteinExistence type="inferred from homology"/>
<evidence type="ECO:0000256" key="8">
    <source>
        <dbReference type="ARBA" id="ARBA00022989"/>
    </source>
</evidence>
<gene>
    <name evidence="10" type="ORF">CKY28_02800</name>
</gene>
<dbReference type="SUPFAM" id="SSF103054">
    <property type="entry name" value="General secretion pathway protein M, EpsM"/>
    <property type="match status" value="1"/>
</dbReference>
<dbReference type="GO" id="GO:0005886">
    <property type="term" value="C:plasma membrane"/>
    <property type="evidence" value="ECO:0007669"/>
    <property type="project" value="UniProtKB-SubCell"/>
</dbReference>
<dbReference type="EMBL" id="NSLI01000001">
    <property type="protein sequence ID" value="PAX09678.1"/>
    <property type="molecule type" value="Genomic_DNA"/>
</dbReference>
<evidence type="ECO:0000313" key="11">
    <source>
        <dbReference type="Proteomes" id="UP000218151"/>
    </source>
</evidence>
<keyword evidence="4" id="KW-1003">Cell membrane</keyword>
<evidence type="ECO:0000256" key="7">
    <source>
        <dbReference type="ARBA" id="ARBA00022927"/>
    </source>
</evidence>
<evidence type="ECO:0000256" key="1">
    <source>
        <dbReference type="ARBA" id="ARBA00004377"/>
    </source>
</evidence>
<evidence type="ECO:0000313" key="10">
    <source>
        <dbReference type="EMBL" id="PAX09678.1"/>
    </source>
</evidence>
<dbReference type="RefSeq" id="WP_095996786.1">
    <property type="nucleotide sequence ID" value="NZ_NSLI01000001.1"/>
</dbReference>
<dbReference type="GO" id="GO:0015628">
    <property type="term" value="P:protein secretion by the type II secretion system"/>
    <property type="evidence" value="ECO:0007669"/>
    <property type="project" value="InterPro"/>
</dbReference>
<dbReference type="Pfam" id="PF04612">
    <property type="entry name" value="T2SSM"/>
    <property type="match status" value="1"/>
</dbReference>
<sequence length="157" mass="16884">MSARTWFEARSVRERRLLLVMFALLAVTIVWGGIIRPLNDALASARTRHADAVIRLGETQARVDAVRLVQRGGPVTLPLPLADEIRVRASEGGFTLAAVEPDGADRVRVSIQSARPGALTGWLARQEARGLIVDSAALTPGPDGNFGAQLTIRSRAQ</sequence>
<protein>
    <submittedName>
        <fullName evidence="10">General secretion pathway protein GspM</fullName>
    </submittedName>
</protein>
<keyword evidence="3" id="KW-0813">Transport</keyword>
<reference evidence="11" key="1">
    <citation type="submission" date="2017-09" db="EMBL/GenBank/DDBJ databases">
        <authorList>
            <person name="Feng G."/>
            <person name="Zhu H."/>
        </authorList>
    </citation>
    <scope>NUCLEOTIDE SEQUENCE [LARGE SCALE GENOMIC DNA]</scope>
    <source>
        <strain evidence="11">1PNM-20</strain>
    </source>
</reference>
<keyword evidence="9" id="KW-0472">Membrane</keyword>
<evidence type="ECO:0000256" key="2">
    <source>
        <dbReference type="ARBA" id="ARBA00010637"/>
    </source>
</evidence>
<organism evidence="10 11">
    <name type="scientific">Sphingomonas lenta</name>
    <dbReference type="NCBI Taxonomy" id="1141887"/>
    <lineage>
        <taxon>Bacteria</taxon>
        <taxon>Pseudomonadati</taxon>
        <taxon>Pseudomonadota</taxon>
        <taxon>Alphaproteobacteria</taxon>
        <taxon>Sphingomonadales</taxon>
        <taxon>Sphingomonadaceae</taxon>
        <taxon>Sphingomonas</taxon>
    </lineage>
</organism>
<dbReference type="GO" id="GO:0015627">
    <property type="term" value="C:type II protein secretion system complex"/>
    <property type="evidence" value="ECO:0007669"/>
    <property type="project" value="InterPro"/>
</dbReference>
<dbReference type="OrthoDB" id="7432850at2"/>
<keyword evidence="7" id="KW-0653">Protein transport</keyword>
<dbReference type="Gene3D" id="3.30.1360.100">
    <property type="entry name" value="General secretion pathway protein M, EpsM"/>
    <property type="match status" value="1"/>
</dbReference>